<keyword evidence="6 8" id="KW-1133">Transmembrane helix</keyword>
<dbReference type="SUPFAM" id="SSF52540">
    <property type="entry name" value="P-loop containing nucleoside triphosphate hydrolases"/>
    <property type="match status" value="1"/>
</dbReference>
<dbReference type="GO" id="GO:0005524">
    <property type="term" value="F:ATP binding"/>
    <property type="evidence" value="ECO:0007669"/>
    <property type="project" value="UniProtKB-KW"/>
</dbReference>
<proteinExistence type="predicted"/>
<evidence type="ECO:0000256" key="4">
    <source>
        <dbReference type="ARBA" id="ARBA00022741"/>
    </source>
</evidence>
<evidence type="ECO:0000256" key="3">
    <source>
        <dbReference type="ARBA" id="ARBA00022692"/>
    </source>
</evidence>
<keyword evidence="11" id="KW-1185">Reference proteome</keyword>
<dbReference type="GO" id="GO:0016887">
    <property type="term" value="F:ATP hydrolysis activity"/>
    <property type="evidence" value="ECO:0007669"/>
    <property type="project" value="InterPro"/>
</dbReference>
<dbReference type="CDD" id="cd18579">
    <property type="entry name" value="ABC_6TM_ABCC_D1"/>
    <property type="match status" value="1"/>
</dbReference>
<feature type="transmembrane region" description="Helical" evidence="8">
    <location>
        <begin position="464"/>
        <end position="485"/>
    </location>
</feature>
<dbReference type="GO" id="GO:0140359">
    <property type="term" value="F:ABC-type transporter activity"/>
    <property type="evidence" value="ECO:0007669"/>
    <property type="project" value="InterPro"/>
</dbReference>
<sequence>MIIGLIRRSSISGNPRRSWFTLLVSICCAIISIAFYSIGFWNLIAKTGNSKQLSWVACIVRGFIWTSLSVSLLIQRHKWIKILNSVWWGCSCVMFSALNIEILFTKHTIEILYIVQWLVHFLLLFCAFQNLGYFVTQSVPESLSEPLLAQKVDTKQTGLSQATFLSKLTFCWVNSLLSVGYSKPLDLEDIPSLLSEDEADLAYQNFMHEWESLVRKRSNNNAKNLVLWSVVRTHLQENLLVGFYALLRTISVTVSPLILYAFVNYSNSRDADLKLGLSLVGFLILSKVVDSVSQRHWFFNSRRSGLKMRSALMVAVYKKQLKLSISARRRHSTGEIVNYIAVDAYRMGEFPWWFHTSWTSALQLVLSIGVLYGVVGVGALLGLVPLLICGLLNVPFAKKIQNCMSQFMISQDERLRSTSEILNSMKIIKLQSWEDKFKNLVETLRAKEFIWLSKAHIMKAYGSFLYWMSPTIVSAVVFLGCALFNSAPLNAGTIFTVFATLRNLSEPVKLTAEALSNMIQVKVSFDRLNSILLDEELDSSHGNRQNINQSSVNAVEIQAGKFIWDHESVSPTLRDVNLEIKWGQKIAICGPVGAGKSSLLYAVLGEIPKISGT</sequence>
<dbReference type="EMBL" id="QJKJ01012083">
    <property type="protein sequence ID" value="RDX69507.1"/>
    <property type="molecule type" value="Genomic_DNA"/>
</dbReference>
<dbReference type="Gene3D" id="1.20.1560.10">
    <property type="entry name" value="ABC transporter type 1, transmembrane domain"/>
    <property type="match status" value="1"/>
</dbReference>
<keyword evidence="3 8" id="KW-0812">Transmembrane</keyword>
<dbReference type="AlphaFoldDB" id="A0A371ETZ2"/>
<name>A0A371ETZ2_MUCPR</name>
<dbReference type="InterPro" id="IPR036640">
    <property type="entry name" value="ABC1_TM_sf"/>
</dbReference>
<reference evidence="10" key="1">
    <citation type="submission" date="2018-05" db="EMBL/GenBank/DDBJ databases">
        <title>Draft genome of Mucuna pruriens seed.</title>
        <authorList>
            <person name="Nnadi N.E."/>
            <person name="Vos R."/>
            <person name="Hasami M.H."/>
            <person name="Devisetty U.K."/>
            <person name="Aguiy J.C."/>
        </authorList>
    </citation>
    <scope>NUCLEOTIDE SEQUENCE [LARGE SCALE GENOMIC DNA]</scope>
    <source>
        <strain evidence="10">JCA_2017</strain>
    </source>
</reference>
<evidence type="ECO:0000256" key="2">
    <source>
        <dbReference type="ARBA" id="ARBA00022448"/>
    </source>
</evidence>
<feature type="transmembrane region" description="Helical" evidence="8">
    <location>
        <begin position="111"/>
        <end position="135"/>
    </location>
</feature>
<dbReference type="PANTHER" id="PTHR24223:SF108">
    <property type="entry name" value="ABC TRANSPORTER C FAMILY MEMBER 8"/>
    <property type="match status" value="1"/>
</dbReference>
<protein>
    <submittedName>
        <fullName evidence="10">ABC transporter C family member 8</fullName>
    </submittedName>
</protein>
<dbReference type="InterPro" id="IPR044746">
    <property type="entry name" value="ABCC_6TM_D1"/>
</dbReference>
<dbReference type="Proteomes" id="UP000257109">
    <property type="component" value="Unassembled WGS sequence"/>
</dbReference>
<dbReference type="GO" id="GO:0016020">
    <property type="term" value="C:membrane"/>
    <property type="evidence" value="ECO:0007669"/>
    <property type="project" value="UniProtKB-SubCell"/>
</dbReference>
<comment type="caution">
    <text evidence="10">The sequence shown here is derived from an EMBL/GenBank/DDBJ whole genome shotgun (WGS) entry which is preliminary data.</text>
</comment>
<dbReference type="FunFam" id="1.20.1560.10:FF:000003">
    <property type="entry name" value="ABC transporter C family member 10"/>
    <property type="match status" value="1"/>
</dbReference>
<dbReference type="Pfam" id="PF00005">
    <property type="entry name" value="ABC_tran"/>
    <property type="match status" value="1"/>
</dbReference>
<evidence type="ECO:0000256" key="8">
    <source>
        <dbReference type="SAM" id="Phobius"/>
    </source>
</evidence>
<feature type="domain" description="ABC transmembrane type-1" evidence="9">
    <location>
        <begin position="239"/>
        <end position="520"/>
    </location>
</feature>
<dbReference type="Gene3D" id="3.40.50.300">
    <property type="entry name" value="P-loop containing nucleotide triphosphate hydrolases"/>
    <property type="match status" value="1"/>
</dbReference>
<dbReference type="Pfam" id="PF00664">
    <property type="entry name" value="ABC_membrane"/>
    <property type="match status" value="1"/>
</dbReference>
<keyword evidence="7 8" id="KW-0472">Membrane</keyword>
<dbReference type="PANTHER" id="PTHR24223">
    <property type="entry name" value="ATP-BINDING CASSETTE SUB-FAMILY C"/>
    <property type="match status" value="1"/>
</dbReference>
<dbReference type="InterPro" id="IPR003439">
    <property type="entry name" value="ABC_transporter-like_ATP-bd"/>
</dbReference>
<dbReference type="InterPro" id="IPR050173">
    <property type="entry name" value="ABC_transporter_C-like"/>
</dbReference>
<dbReference type="InterPro" id="IPR011527">
    <property type="entry name" value="ABC1_TM_dom"/>
</dbReference>
<feature type="transmembrane region" description="Helical" evidence="8">
    <location>
        <begin position="86"/>
        <end position="105"/>
    </location>
</feature>
<dbReference type="InterPro" id="IPR027417">
    <property type="entry name" value="P-loop_NTPase"/>
</dbReference>
<gene>
    <name evidence="10" type="primary">ABCC8</name>
    <name evidence="10" type="ORF">CR513_51369</name>
</gene>
<evidence type="ECO:0000256" key="7">
    <source>
        <dbReference type="ARBA" id="ARBA00023136"/>
    </source>
</evidence>
<feature type="non-terminal residue" evidence="10">
    <location>
        <position position="1"/>
    </location>
</feature>
<feature type="transmembrane region" description="Helical" evidence="8">
    <location>
        <begin position="53"/>
        <end position="74"/>
    </location>
</feature>
<accession>A0A371ETZ2</accession>
<dbReference type="PROSITE" id="PS50929">
    <property type="entry name" value="ABC_TM1F"/>
    <property type="match status" value="1"/>
</dbReference>
<feature type="transmembrane region" description="Helical" evidence="8">
    <location>
        <begin position="20"/>
        <end position="41"/>
    </location>
</feature>
<evidence type="ECO:0000259" key="9">
    <source>
        <dbReference type="PROSITE" id="PS50929"/>
    </source>
</evidence>
<comment type="subcellular location">
    <subcellularLocation>
        <location evidence="1">Membrane</location>
        <topology evidence="1">Multi-pass membrane protein</topology>
    </subcellularLocation>
</comment>
<feature type="transmembrane region" description="Helical" evidence="8">
    <location>
        <begin position="366"/>
        <end position="394"/>
    </location>
</feature>
<evidence type="ECO:0000256" key="1">
    <source>
        <dbReference type="ARBA" id="ARBA00004141"/>
    </source>
</evidence>
<feature type="transmembrane region" description="Helical" evidence="8">
    <location>
        <begin position="239"/>
        <end position="263"/>
    </location>
</feature>
<feature type="non-terminal residue" evidence="10">
    <location>
        <position position="613"/>
    </location>
</feature>
<keyword evidence="4" id="KW-0547">Nucleotide-binding</keyword>
<dbReference type="SUPFAM" id="SSF90123">
    <property type="entry name" value="ABC transporter transmembrane region"/>
    <property type="match status" value="1"/>
</dbReference>
<evidence type="ECO:0000256" key="5">
    <source>
        <dbReference type="ARBA" id="ARBA00022840"/>
    </source>
</evidence>
<keyword evidence="5" id="KW-0067">ATP-binding</keyword>
<evidence type="ECO:0000313" key="10">
    <source>
        <dbReference type="EMBL" id="RDX69507.1"/>
    </source>
</evidence>
<evidence type="ECO:0000256" key="6">
    <source>
        <dbReference type="ARBA" id="ARBA00022989"/>
    </source>
</evidence>
<organism evidence="10 11">
    <name type="scientific">Mucuna pruriens</name>
    <name type="common">Velvet bean</name>
    <name type="synonym">Dolichos pruriens</name>
    <dbReference type="NCBI Taxonomy" id="157652"/>
    <lineage>
        <taxon>Eukaryota</taxon>
        <taxon>Viridiplantae</taxon>
        <taxon>Streptophyta</taxon>
        <taxon>Embryophyta</taxon>
        <taxon>Tracheophyta</taxon>
        <taxon>Spermatophyta</taxon>
        <taxon>Magnoliopsida</taxon>
        <taxon>eudicotyledons</taxon>
        <taxon>Gunneridae</taxon>
        <taxon>Pentapetalae</taxon>
        <taxon>rosids</taxon>
        <taxon>fabids</taxon>
        <taxon>Fabales</taxon>
        <taxon>Fabaceae</taxon>
        <taxon>Papilionoideae</taxon>
        <taxon>50 kb inversion clade</taxon>
        <taxon>NPAAA clade</taxon>
        <taxon>indigoferoid/millettioid clade</taxon>
        <taxon>Phaseoleae</taxon>
        <taxon>Mucuna</taxon>
    </lineage>
</organism>
<keyword evidence="2" id="KW-0813">Transport</keyword>
<dbReference type="OrthoDB" id="1424709at2759"/>
<evidence type="ECO:0000313" key="11">
    <source>
        <dbReference type="Proteomes" id="UP000257109"/>
    </source>
</evidence>